<accession>A0A399IX05</accession>
<evidence type="ECO:0000313" key="1">
    <source>
        <dbReference type="EMBL" id="RII36779.1"/>
    </source>
</evidence>
<dbReference type="AlphaFoldDB" id="A0A399IX05"/>
<evidence type="ECO:0000313" key="2">
    <source>
        <dbReference type="Proteomes" id="UP000265930"/>
    </source>
</evidence>
<protein>
    <submittedName>
        <fullName evidence="1">Uncharacterized protein</fullName>
    </submittedName>
</protein>
<name>A0A399IX05_9CLOT</name>
<dbReference type="EMBL" id="QXDJ01000001">
    <property type="protein sequence ID" value="RII36779.1"/>
    <property type="molecule type" value="Genomic_DNA"/>
</dbReference>
<reference evidence="1 2" key="1">
    <citation type="submission" date="2018-08" db="EMBL/GenBank/DDBJ databases">
        <title>Genome of Clostridium chromiireducens C1, DSM12136.</title>
        <authorList>
            <person name="Xing M."/>
            <person name="Wei Y."/>
            <person name="Ang E.L."/>
            <person name="Zhao H."/>
            <person name="Zhang Y."/>
        </authorList>
    </citation>
    <scope>NUCLEOTIDE SEQUENCE [LARGE SCALE GENOMIC DNA]</scope>
    <source>
        <strain evidence="1 2">C1</strain>
    </source>
</reference>
<organism evidence="1 2">
    <name type="scientific">Clostridium chromiireducens</name>
    <dbReference type="NCBI Taxonomy" id="225345"/>
    <lineage>
        <taxon>Bacteria</taxon>
        <taxon>Bacillati</taxon>
        <taxon>Bacillota</taxon>
        <taxon>Clostridia</taxon>
        <taxon>Eubacteriales</taxon>
        <taxon>Clostridiaceae</taxon>
        <taxon>Clostridium</taxon>
    </lineage>
</organism>
<gene>
    <name evidence="1" type="ORF">D2A34_05195</name>
</gene>
<dbReference type="Proteomes" id="UP000265930">
    <property type="component" value="Unassembled WGS sequence"/>
</dbReference>
<comment type="caution">
    <text evidence="1">The sequence shown here is derived from an EMBL/GenBank/DDBJ whole genome shotgun (WGS) entry which is preliminary data.</text>
</comment>
<dbReference type="RefSeq" id="WP_119365928.1">
    <property type="nucleotide sequence ID" value="NZ_QXDJ01000001.1"/>
</dbReference>
<sequence length="119" mass="13465">MSAMNYEGFVRGAFSINSDNMIDRSGDLAGLAEADIFRLAESGDINYFTEVKIGTGYAIAIFNNEIFNNCSVSDNDRTSMSNLLNQVISAISTSDIITIINSYKVFRDRYFTFRWNRNR</sequence>
<proteinExistence type="predicted"/>